<name>W5WK66_9PSEU</name>
<gene>
    <name evidence="1" type="ORF">KALB_5212</name>
</gene>
<dbReference type="KEGG" id="kal:KALB_5212"/>
<keyword evidence="2" id="KW-1185">Reference proteome</keyword>
<sequence length="404" mass="43920">MHIERWIRGPIGMDADRRVTRAGCHTVLVTVPTVAAGTRLLDLLMLLEGDHRLQVLFTVPEATGSWQGTTEYVRDLGPVLVPWQQATQHHFDLVLAASYAELEQVHGRVLVVPHGASSLMSRRFSRSAGSSALPHTGLARETLTHRGRLIPSVVALTHDKELEALSRSCPEALPNALVVGDICFDRMMASQPIRDRYRQALGVCHGQHLITVSSTWSTESAFGQHPLLCEALLAQLPRSEYRVALVLHPSVWAVHGRWQIRTWLASCIRAGLLVVPPEQGWQAAMVASDWVIGDHGSTTQYAAALGTPVLLASYPQHSVRPGSIAAAVAALAPTLDIDKPVISQLDRAMEVCGIRSGTIAELITSRPAQSARLLRTAMYRLLNLAEPAHQAVAPPVASPCPIRL</sequence>
<protein>
    <submittedName>
        <fullName evidence="1">Uncharacterized protein</fullName>
    </submittedName>
</protein>
<dbReference type="SUPFAM" id="SSF53756">
    <property type="entry name" value="UDP-Glycosyltransferase/glycogen phosphorylase"/>
    <property type="match status" value="1"/>
</dbReference>
<dbReference type="AlphaFoldDB" id="W5WK66"/>
<accession>W5WK66</accession>
<dbReference type="STRING" id="1449976.KALB_5212"/>
<reference evidence="1 2" key="1">
    <citation type="journal article" date="2014" name="BMC Genomics">
        <title>Complete genome sequence of producer of the glycopeptide antibiotic Aculeximycin Kutzneria albida DSM 43870T, a representative of minor genus of Pseudonocardiaceae.</title>
        <authorList>
            <person name="Rebets Y."/>
            <person name="Tokovenko B."/>
            <person name="Lushchyk I."/>
            <person name="Ruckert C."/>
            <person name="Zaburannyi N."/>
            <person name="Bechthold A."/>
            <person name="Kalinowski J."/>
            <person name="Luzhetskyy A."/>
        </authorList>
    </citation>
    <scope>NUCLEOTIDE SEQUENCE [LARGE SCALE GENOMIC DNA]</scope>
    <source>
        <strain evidence="1">DSM 43870</strain>
    </source>
</reference>
<evidence type="ECO:0000313" key="2">
    <source>
        <dbReference type="Proteomes" id="UP000019225"/>
    </source>
</evidence>
<dbReference type="RefSeq" id="WP_025358577.1">
    <property type="nucleotide sequence ID" value="NZ_CP007155.1"/>
</dbReference>
<dbReference type="eggNOG" id="COG0707">
    <property type="taxonomic scope" value="Bacteria"/>
</dbReference>
<dbReference type="PATRIC" id="fig|1449976.3.peg.5231"/>
<dbReference type="HOGENOM" id="CLU_033988_0_0_11"/>
<dbReference type="Proteomes" id="UP000019225">
    <property type="component" value="Chromosome"/>
</dbReference>
<evidence type="ECO:0000313" key="1">
    <source>
        <dbReference type="EMBL" id="AHH98574.1"/>
    </source>
</evidence>
<dbReference type="EMBL" id="CP007155">
    <property type="protein sequence ID" value="AHH98574.1"/>
    <property type="molecule type" value="Genomic_DNA"/>
</dbReference>
<dbReference type="OrthoDB" id="3661391at2"/>
<organism evidence="1 2">
    <name type="scientific">Kutzneria albida DSM 43870</name>
    <dbReference type="NCBI Taxonomy" id="1449976"/>
    <lineage>
        <taxon>Bacteria</taxon>
        <taxon>Bacillati</taxon>
        <taxon>Actinomycetota</taxon>
        <taxon>Actinomycetes</taxon>
        <taxon>Pseudonocardiales</taxon>
        <taxon>Pseudonocardiaceae</taxon>
        <taxon>Kutzneria</taxon>
    </lineage>
</organism>
<proteinExistence type="predicted"/>